<dbReference type="RefSeq" id="WP_084383658.1">
    <property type="nucleotide sequence ID" value="NZ_LTAZ01000003.1"/>
</dbReference>
<dbReference type="InterPro" id="IPR011050">
    <property type="entry name" value="Pectin_lyase_fold/virulence"/>
</dbReference>
<proteinExistence type="predicted"/>
<sequence length="124" mass="13414">MTLASGRGRNGLSGALITADERASRLFQIYEAGVRITGLRFRGHHVGYYDPAGNAWDNDSLALRAYADCEIDNCELYGWTHAAIGIGRHGSDPLDSAAHVHHCSIHDNMMEGWVTASSSIGATR</sequence>
<dbReference type="SUPFAM" id="SSF51126">
    <property type="entry name" value="Pectin lyase-like"/>
    <property type="match status" value="1"/>
</dbReference>
<evidence type="ECO:0000313" key="1">
    <source>
        <dbReference type="EMBL" id="KYH26866.1"/>
    </source>
</evidence>
<keyword evidence="2" id="KW-1185">Reference proteome</keyword>
<dbReference type="EMBL" id="LTAZ01000003">
    <property type="protein sequence ID" value="KYH26866.1"/>
    <property type="molecule type" value="Genomic_DNA"/>
</dbReference>
<protein>
    <recommendedName>
        <fullName evidence="3">Right handed beta helix domain-containing protein</fullName>
    </recommendedName>
</protein>
<organism evidence="1 2">
    <name type="scientific">Halalkalicoccus paucihalophilus</name>
    <dbReference type="NCBI Taxonomy" id="1008153"/>
    <lineage>
        <taxon>Archaea</taxon>
        <taxon>Methanobacteriati</taxon>
        <taxon>Methanobacteriota</taxon>
        <taxon>Stenosarchaea group</taxon>
        <taxon>Halobacteria</taxon>
        <taxon>Halobacteriales</taxon>
        <taxon>Halococcaceae</taxon>
        <taxon>Halalkalicoccus</taxon>
    </lineage>
</organism>
<name>A0A151AGT3_9EURY</name>
<dbReference type="AlphaFoldDB" id="A0A151AGT3"/>
<evidence type="ECO:0000313" key="2">
    <source>
        <dbReference type="Proteomes" id="UP000075321"/>
    </source>
</evidence>
<reference evidence="1 2" key="1">
    <citation type="submission" date="2016-02" db="EMBL/GenBank/DDBJ databases">
        <title>Genome sequence of Halalkalicoccus paucihalophilus DSM 24557.</title>
        <authorList>
            <person name="Poehlein A."/>
            <person name="Daniel R."/>
        </authorList>
    </citation>
    <scope>NUCLEOTIDE SEQUENCE [LARGE SCALE GENOMIC DNA]</scope>
    <source>
        <strain evidence="1 2">DSM 24557</strain>
    </source>
</reference>
<gene>
    <name evidence="1" type="ORF">HAPAU_07530</name>
</gene>
<comment type="caution">
    <text evidence="1">The sequence shown here is derived from an EMBL/GenBank/DDBJ whole genome shotgun (WGS) entry which is preliminary data.</text>
</comment>
<evidence type="ECO:0008006" key="3">
    <source>
        <dbReference type="Google" id="ProtNLM"/>
    </source>
</evidence>
<accession>A0A151AGT3</accession>
<dbReference type="Proteomes" id="UP000075321">
    <property type="component" value="Unassembled WGS sequence"/>
</dbReference>